<evidence type="ECO:0000313" key="1">
    <source>
        <dbReference type="EMBL" id="KAF8877322.1"/>
    </source>
</evidence>
<protein>
    <submittedName>
        <fullName evidence="1">Uncharacterized protein</fullName>
    </submittedName>
</protein>
<dbReference type="EMBL" id="JADNYJ010000172">
    <property type="protein sequence ID" value="KAF8877322.1"/>
    <property type="molecule type" value="Genomic_DNA"/>
</dbReference>
<dbReference type="Proteomes" id="UP000724874">
    <property type="component" value="Unassembled WGS sequence"/>
</dbReference>
<dbReference type="OrthoDB" id="2788229at2759"/>
<proteinExistence type="predicted"/>
<reference evidence="1" key="1">
    <citation type="submission" date="2020-11" db="EMBL/GenBank/DDBJ databases">
        <authorList>
            <consortium name="DOE Joint Genome Institute"/>
            <person name="Ahrendt S."/>
            <person name="Riley R."/>
            <person name="Andreopoulos W."/>
            <person name="LaButti K."/>
            <person name="Pangilinan J."/>
            <person name="Ruiz-duenas F.J."/>
            <person name="Barrasa J.M."/>
            <person name="Sanchez-Garcia M."/>
            <person name="Camarero S."/>
            <person name="Miyauchi S."/>
            <person name="Serrano A."/>
            <person name="Linde D."/>
            <person name="Babiker R."/>
            <person name="Drula E."/>
            <person name="Ayuso-Fernandez I."/>
            <person name="Pacheco R."/>
            <person name="Padilla G."/>
            <person name="Ferreira P."/>
            <person name="Barriuso J."/>
            <person name="Kellner H."/>
            <person name="Castanera R."/>
            <person name="Alfaro M."/>
            <person name="Ramirez L."/>
            <person name="Pisabarro A.G."/>
            <person name="Kuo A."/>
            <person name="Tritt A."/>
            <person name="Lipzen A."/>
            <person name="He G."/>
            <person name="Yan M."/>
            <person name="Ng V."/>
            <person name="Cullen D."/>
            <person name="Martin F."/>
            <person name="Rosso M.-N."/>
            <person name="Henrissat B."/>
            <person name="Hibbett D."/>
            <person name="Martinez A.T."/>
            <person name="Grigoriev I.V."/>
        </authorList>
    </citation>
    <scope>NUCLEOTIDE SEQUENCE</scope>
    <source>
        <strain evidence="1">AH 44721</strain>
    </source>
</reference>
<name>A0A9P5NCX9_GYMJU</name>
<keyword evidence="2" id="KW-1185">Reference proteome</keyword>
<dbReference type="AlphaFoldDB" id="A0A9P5NCX9"/>
<accession>A0A9P5NCX9</accession>
<evidence type="ECO:0000313" key="2">
    <source>
        <dbReference type="Proteomes" id="UP000724874"/>
    </source>
</evidence>
<organism evidence="1 2">
    <name type="scientific">Gymnopilus junonius</name>
    <name type="common">Spectacular rustgill mushroom</name>
    <name type="synonym">Gymnopilus spectabilis subsp. junonius</name>
    <dbReference type="NCBI Taxonomy" id="109634"/>
    <lineage>
        <taxon>Eukaryota</taxon>
        <taxon>Fungi</taxon>
        <taxon>Dikarya</taxon>
        <taxon>Basidiomycota</taxon>
        <taxon>Agaricomycotina</taxon>
        <taxon>Agaricomycetes</taxon>
        <taxon>Agaricomycetidae</taxon>
        <taxon>Agaricales</taxon>
        <taxon>Agaricineae</taxon>
        <taxon>Hymenogastraceae</taxon>
        <taxon>Gymnopilus</taxon>
    </lineage>
</organism>
<comment type="caution">
    <text evidence="1">The sequence shown here is derived from an EMBL/GenBank/DDBJ whole genome shotgun (WGS) entry which is preliminary data.</text>
</comment>
<sequence>MGISSDLYNPTNPFIETLDISPHIASYVHGLTLPCNWIRQRPSPSWMDTDTAISQLLPRLLLTLADHKPKPWSTFSWSFREAIAVVLANRCLLEIDLTGVGCFPSELLRHCPTVTRLSLASLFRTENTPNDGTSQNRLSCPTSIPELSEIMPYLRCLRIQTGDLPVHDSYNSLGYILSRYGAATPDLQKFMTLQSLTIDAKFTVRIFHHRSLIDYFTSPLPWITDLLKTISSSSWPAAETLTRLTLNLSLELPFPNELIRLIDKALENLIIDLSSRFPNLKTVELRIVHLDGEGFGLLSRGKAGASCVERGWSMVLIQ</sequence>
<gene>
    <name evidence="1" type="ORF">CPB84DRAFT_1795116</name>
</gene>